<dbReference type="EMBL" id="KK852673">
    <property type="protein sequence ID" value="KDR18745.1"/>
    <property type="molecule type" value="Genomic_DNA"/>
</dbReference>
<keyword evidence="2" id="KW-1185">Reference proteome</keyword>
<sequence>MKQETRERQRIMTGKRRVGANRISWGEEIKLGVKSISWGRKTNNTGCKGNIVGGGNANKTGCKEYIMGEKNK</sequence>
<evidence type="ECO:0000313" key="1">
    <source>
        <dbReference type="EMBL" id="KDR18745.1"/>
    </source>
</evidence>
<dbReference type="AlphaFoldDB" id="A0A067R669"/>
<evidence type="ECO:0000313" key="2">
    <source>
        <dbReference type="Proteomes" id="UP000027135"/>
    </source>
</evidence>
<reference evidence="1 2" key="1">
    <citation type="journal article" date="2014" name="Nat. Commun.">
        <title>Molecular traces of alternative social organization in a termite genome.</title>
        <authorList>
            <person name="Terrapon N."/>
            <person name="Li C."/>
            <person name="Robertson H.M."/>
            <person name="Ji L."/>
            <person name="Meng X."/>
            <person name="Booth W."/>
            <person name="Chen Z."/>
            <person name="Childers C.P."/>
            <person name="Glastad K.M."/>
            <person name="Gokhale K."/>
            <person name="Gowin J."/>
            <person name="Gronenberg W."/>
            <person name="Hermansen R.A."/>
            <person name="Hu H."/>
            <person name="Hunt B.G."/>
            <person name="Huylmans A.K."/>
            <person name="Khalil S.M."/>
            <person name="Mitchell R.D."/>
            <person name="Munoz-Torres M.C."/>
            <person name="Mustard J.A."/>
            <person name="Pan H."/>
            <person name="Reese J.T."/>
            <person name="Scharf M.E."/>
            <person name="Sun F."/>
            <person name="Vogel H."/>
            <person name="Xiao J."/>
            <person name="Yang W."/>
            <person name="Yang Z."/>
            <person name="Yang Z."/>
            <person name="Zhou J."/>
            <person name="Zhu J."/>
            <person name="Brent C.S."/>
            <person name="Elsik C.G."/>
            <person name="Goodisman M.A."/>
            <person name="Liberles D.A."/>
            <person name="Roe R.M."/>
            <person name="Vargo E.L."/>
            <person name="Vilcinskas A."/>
            <person name="Wang J."/>
            <person name="Bornberg-Bauer E."/>
            <person name="Korb J."/>
            <person name="Zhang G."/>
            <person name="Liebig J."/>
        </authorList>
    </citation>
    <scope>NUCLEOTIDE SEQUENCE [LARGE SCALE GENOMIC DNA]</scope>
    <source>
        <tissue evidence="1">Whole organism</tissue>
    </source>
</reference>
<accession>A0A067R669</accession>
<protein>
    <submittedName>
        <fullName evidence="1">Uncharacterized protein</fullName>
    </submittedName>
</protein>
<organism evidence="1 2">
    <name type="scientific">Zootermopsis nevadensis</name>
    <name type="common">Dampwood termite</name>
    <dbReference type="NCBI Taxonomy" id="136037"/>
    <lineage>
        <taxon>Eukaryota</taxon>
        <taxon>Metazoa</taxon>
        <taxon>Ecdysozoa</taxon>
        <taxon>Arthropoda</taxon>
        <taxon>Hexapoda</taxon>
        <taxon>Insecta</taxon>
        <taxon>Pterygota</taxon>
        <taxon>Neoptera</taxon>
        <taxon>Polyneoptera</taxon>
        <taxon>Dictyoptera</taxon>
        <taxon>Blattodea</taxon>
        <taxon>Blattoidea</taxon>
        <taxon>Termitoidae</taxon>
        <taxon>Termopsidae</taxon>
        <taxon>Zootermopsis</taxon>
    </lineage>
</organism>
<gene>
    <name evidence="1" type="ORF">L798_07399</name>
</gene>
<dbReference type="Proteomes" id="UP000027135">
    <property type="component" value="Unassembled WGS sequence"/>
</dbReference>
<proteinExistence type="predicted"/>
<dbReference type="InParanoid" id="A0A067R669"/>
<name>A0A067R669_ZOONE</name>